<gene>
    <name evidence="9" type="ORF">HK100_004325</name>
</gene>
<dbReference type="InterPro" id="IPR004813">
    <property type="entry name" value="OPT"/>
</dbReference>
<comment type="similarity">
    <text evidence="2">Belongs to the oligopeptide OPT transporter family.</text>
</comment>
<dbReference type="EMBL" id="JADGJH010000215">
    <property type="protein sequence ID" value="KAJ3133535.1"/>
    <property type="molecule type" value="Genomic_DNA"/>
</dbReference>
<evidence type="ECO:0000256" key="6">
    <source>
        <dbReference type="ARBA" id="ARBA00022927"/>
    </source>
</evidence>
<keyword evidence="8" id="KW-0472">Membrane</keyword>
<dbReference type="GO" id="GO:0015031">
    <property type="term" value="P:protein transport"/>
    <property type="evidence" value="ECO:0007669"/>
    <property type="project" value="UniProtKB-KW"/>
</dbReference>
<dbReference type="InterPro" id="IPR004648">
    <property type="entry name" value="Oligpept_transpt"/>
</dbReference>
<protein>
    <submittedName>
        <fullName evidence="9">Uncharacterized protein</fullName>
    </submittedName>
</protein>
<name>A0AAD5XKZ1_9FUNG</name>
<evidence type="ECO:0000256" key="2">
    <source>
        <dbReference type="ARBA" id="ARBA00008807"/>
    </source>
</evidence>
<evidence type="ECO:0000256" key="5">
    <source>
        <dbReference type="ARBA" id="ARBA00022856"/>
    </source>
</evidence>
<organism evidence="9 10">
    <name type="scientific">Physocladia obscura</name>
    <dbReference type="NCBI Taxonomy" id="109957"/>
    <lineage>
        <taxon>Eukaryota</taxon>
        <taxon>Fungi</taxon>
        <taxon>Fungi incertae sedis</taxon>
        <taxon>Chytridiomycota</taxon>
        <taxon>Chytridiomycota incertae sedis</taxon>
        <taxon>Chytridiomycetes</taxon>
        <taxon>Chytridiales</taxon>
        <taxon>Chytriomycetaceae</taxon>
        <taxon>Physocladia</taxon>
    </lineage>
</organism>
<keyword evidence="6" id="KW-0653">Protein transport</keyword>
<evidence type="ECO:0000313" key="9">
    <source>
        <dbReference type="EMBL" id="KAJ3133535.1"/>
    </source>
</evidence>
<dbReference type="GO" id="GO:0016020">
    <property type="term" value="C:membrane"/>
    <property type="evidence" value="ECO:0007669"/>
    <property type="project" value="UniProtKB-SubCell"/>
</dbReference>
<evidence type="ECO:0000256" key="4">
    <source>
        <dbReference type="ARBA" id="ARBA00022692"/>
    </source>
</evidence>
<evidence type="ECO:0000256" key="3">
    <source>
        <dbReference type="ARBA" id="ARBA00022448"/>
    </source>
</evidence>
<keyword evidence="3" id="KW-0813">Transport</keyword>
<keyword evidence="10" id="KW-1185">Reference proteome</keyword>
<evidence type="ECO:0000256" key="1">
    <source>
        <dbReference type="ARBA" id="ARBA00004141"/>
    </source>
</evidence>
<keyword evidence="7" id="KW-1133">Transmembrane helix</keyword>
<dbReference type="AlphaFoldDB" id="A0AAD5XKZ1"/>
<keyword evidence="4" id="KW-0812">Transmembrane</keyword>
<accession>A0AAD5XKZ1</accession>
<dbReference type="Pfam" id="PF03169">
    <property type="entry name" value="OPT"/>
    <property type="match status" value="1"/>
</dbReference>
<sequence>MSQEDEKMKIKEVEVFAQDIELDDTEVQDVNDIHNLSDFIVPQTDDPSTPTFTVRTITIGTVRCVFLSVINTLLSFRTNVFRIGANVALILSYPIGLAWHAAFPKGGIPNPGPFNVKEHKLIYIPSSCGAGTLYGLQVLQDFIT</sequence>
<comment type="caution">
    <text evidence="9">The sequence shown here is derived from an EMBL/GenBank/DDBJ whole genome shotgun (WGS) entry which is preliminary data.</text>
</comment>
<comment type="subcellular location">
    <subcellularLocation>
        <location evidence="1">Membrane</location>
        <topology evidence="1">Multi-pass membrane protein</topology>
    </subcellularLocation>
</comment>
<dbReference type="GO" id="GO:0035673">
    <property type="term" value="F:oligopeptide transmembrane transporter activity"/>
    <property type="evidence" value="ECO:0007669"/>
    <property type="project" value="InterPro"/>
</dbReference>
<reference evidence="9" key="1">
    <citation type="submission" date="2020-05" db="EMBL/GenBank/DDBJ databases">
        <title>Phylogenomic resolution of chytrid fungi.</title>
        <authorList>
            <person name="Stajich J.E."/>
            <person name="Amses K."/>
            <person name="Simmons R."/>
            <person name="Seto K."/>
            <person name="Myers J."/>
            <person name="Bonds A."/>
            <person name="Quandt C.A."/>
            <person name="Barry K."/>
            <person name="Liu P."/>
            <person name="Grigoriev I."/>
            <person name="Longcore J.E."/>
            <person name="James T.Y."/>
        </authorList>
    </citation>
    <scope>NUCLEOTIDE SEQUENCE</scope>
    <source>
        <strain evidence="9">JEL0513</strain>
    </source>
</reference>
<dbReference type="PANTHER" id="PTHR22601">
    <property type="entry name" value="ISP4 LIKE PROTEIN"/>
    <property type="match status" value="1"/>
</dbReference>
<dbReference type="Proteomes" id="UP001211907">
    <property type="component" value="Unassembled WGS sequence"/>
</dbReference>
<evidence type="ECO:0000313" key="10">
    <source>
        <dbReference type="Proteomes" id="UP001211907"/>
    </source>
</evidence>
<evidence type="ECO:0000256" key="7">
    <source>
        <dbReference type="ARBA" id="ARBA00022989"/>
    </source>
</evidence>
<proteinExistence type="inferred from homology"/>
<evidence type="ECO:0000256" key="8">
    <source>
        <dbReference type="ARBA" id="ARBA00023136"/>
    </source>
</evidence>
<keyword evidence="5" id="KW-0571">Peptide transport</keyword>